<reference evidence="2" key="1">
    <citation type="journal article" date="2019" name="Sci. Rep.">
        <title>Draft genome of Tanacetum cinerariifolium, the natural source of mosquito coil.</title>
        <authorList>
            <person name="Yamashiro T."/>
            <person name="Shiraishi A."/>
            <person name="Satake H."/>
            <person name="Nakayama K."/>
        </authorList>
    </citation>
    <scope>NUCLEOTIDE SEQUENCE</scope>
</reference>
<evidence type="ECO:0000313" key="2">
    <source>
        <dbReference type="EMBL" id="GFD42518.1"/>
    </source>
</evidence>
<dbReference type="EMBL" id="BKCJ011575954">
    <property type="protein sequence ID" value="GFD42518.1"/>
    <property type="molecule type" value="Genomic_DNA"/>
</dbReference>
<evidence type="ECO:0000256" key="1">
    <source>
        <dbReference type="SAM" id="MobiDB-lite"/>
    </source>
</evidence>
<dbReference type="AlphaFoldDB" id="A0A699W9Y3"/>
<feature type="non-terminal residue" evidence="2">
    <location>
        <position position="1"/>
    </location>
</feature>
<proteinExistence type="predicted"/>
<gene>
    <name evidence="2" type="ORF">Tci_914487</name>
</gene>
<feature type="non-terminal residue" evidence="2">
    <location>
        <position position="90"/>
    </location>
</feature>
<feature type="region of interest" description="Disordered" evidence="1">
    <location>
        <begin position="1"/>
        <end position="33"/>
    </location>
</feature>
<protein>
    <submittedName>
        <fullName evidence="2">Uncharacterized protein</fullName>
    </submittedName>
</protein>
<comment type="caution">
    <text evidence="2">The sequence shown here is derived from an EMBL/GenBank/DDBJ whole genome shotgun (WGS) entry which is preliminary data.</text>
</comment>
<accession>A0A699W9Y3</accession>
<organism evidence="2">
    <name type="scientific">Tanacetum cinerariifolium</name>
    <name type="common">Dalmatian daisy</name>
    <name type="synonym">Chrysanthemum cinerariifolium</name>
    <dbReference type="NCBI Taxonomy" id="118510"/>
    <lineage>
        <taxon>Eukaryota</taxon>
        <taxon>Viridiplantae</taxon>
        <taxon>Streptophyta</taxon>
        <taxon>Embryophyta</taxon>
        <taxon>Tracheophyta</taxon>
        <taxon>Spermatophyta</taxon>
        <taxon>Magnoliopsida</taxon>
        <taxon>eudicotyledons</taxon>
        <taxon>Gunneridae</taxon>
        <taxon>Pentapetalae</taxon>
        <taxon>asterids</taxon>
        <taxon>campanulids</taxon>
        <taxon>Asterales</taxon>
        <taxon>Asteraceae</taxon>
        <taxon>Asteroideae</taxon>
        <taxon>Anthemideae</taxon>
        <taxon>Anthemidinae</taxon>
        <taxon>Tanacetum</taxon>
    </lineage>
</organism>
<sequence>IAQSFALPPVADEHVSPMRDVSQGEACPTNSGFVADQDRANIAKTSTLPHEDDAPCKGRRLNEEEVATERVSSDIEEIRLDEGEVVAERV</sequence>
<name>A0A699W9Y3_TANCI</name>